<dbReference type="InterPro" id="IPR036388">
    <property type="entry name" value="WH-like_DNA-bd_sf"/>
</dbReference>
<evidence type="ECO:0000259" key="1">
    <source>
        <dbReference type="SMART" id="SM00421"/>
    </source>
</evidence>
<reference evidence="3" key="1">
    <citation type="journal article" date="2019" name="Int. J. Syst. Evol. Microbiol.">
        <title>The Global Catalogue of Microorganisms (GCM) 10K type strain sequencing project: providing services to taxonomists for standard genome sequencing and annotation.</title>
        <authorList>
            <consortium name="The Broad Institute Genomics Platform"/>
            <consortium name="The Broad Institute Genome Sequencing Center for Infectious Disease"/>
            <person name="Wu L."/>
            <person name="Ma J."/>
        </authorList>
    </citation>
    <scope>NUCLEOTIDE SEQUENCE [LARGE SCALE GENOMIC DNA]</scope>
    <source>
        <strain evidence="3">NBRC 3271</strain>
    </source>
</reference>
<name>A0ABQ5WHT4_GLUJA</name>
<keyword evidence="3" id="KW-1185">Reference proteome</keyword>
<evidence type="ECO:0000313" key="3">
    <source>
        <dbReference type="Proteomes" id="UP001156613"/>
    </source>
</evidence>
<accession>A0ABQ5WHT4</accession>
<protein>
    <submittedName>
        <fullName evidence="2">Helix-turn-helix transcriptional regulator</fullName>
    </submittedName>
</protein>
<evidence type="ECO:0000313" key="2">
    <source>
        <dbReference type="EMBL" id="GLQ59747.1"/>
    </source>
</evidence>
<dbReference type="Gene3D" id="1.10.10.10">
    <property type="entry name" value="Winged helix-like DNA-binding domain superfamily/Winged helix DNA-binding domain"/>
    <property type="match status" value="1"/>
</dbReference>
<organism evidence="2 3">
    <name type="scientific">Gluconobacter japonicus</name>
    <dbReference type="NCBI Taxonomy" id="376620"/>
    <lineage>
        <taxon>Bacteria</taxon>
        <taxon>Pseudomonadati</taxon>
        <taxon>Pseudomonadota</taxon>
        <taxon>Alphaproteobacteria</taxon>
        <taxon>Acetobacterales</taxon>
        <taxon>Acetobacteraceae</taxon>
        <taxon>Gluconobacter</taxon>
    </lineage>
</organism>
<feature type="domain" description="HTH luxR-type" evidence="1">
    <location>
        <begin position="221"/>
        <end position="278"/>
    </location>
</feature>
<dbReference type="Pfam" id="PF00196">
    <property type="entry name" value="GerE"/>
    <property type="match status" value="1"/>
</dbReference>
<dbReference type="Proteomes" id="UP001156613">
    <property type="component" value="Unassembled WGS sequence"/>
</dbReference>
<dbReference type="InterPro" id="IPR000792">
    <property type="entry name" value="Tscrpt_reg_LuxR_C"/>
</dbReference>
<proteinExistence type="predicted"/>
<dbReference type="SMART" id="SM00421">
    <property type="entry name" value="HTH_LUXR"/>
    <property type="match status" value="1"/>
</dbReference>
<dbReference type="EMBL" id="BSNT01000055">
    <property type="protein sequence ID" value="GLQ59747.1"/>
    <property type="molecule type" value="Genomic_DNA"/>
</dbReference>
<dbReference type="SUPFAM" id="SSF46894">
    <property type="entry name" value="C-terminal effector domain of the bipartite response regulators"/>
    <property type="match status" value="1"/>
</dbReference>
<sequence>MQLLMCDGRVCVDGTYIALKGYSRVFCQQEQQLGAVISALMTPAFEQYLVAWLESCVPIDNLTILSYGRDGRPKCLLTHSKEKNVYARFDSAYCTGIYLLDPFFVLDRAGAPSGLYRLEDIVPDHFAASDYYLKYYRDTHILDEMTYLVRISADVSIHICLGRDTSSGETFVAAEWEKALAIQPVVAALAGRHWSGLEAAPTAHAQDTMTEFREQCEKTYGIVLTARQSQTALLILRGHSSRSIARLMGVSVQTVKVFRKQIHTRCAVSSQAELFVMMMPVLVRLGEQ</sequence>
<comment type="caution">
    <text evidence="2">The sequence shown here is derived from an EMBL/GenBank/DDBJ whole genome shotgun (WGS) entry which is preliminary data.</text>
</comment>
<dbReference type="InterPro" id="IPR016032">
    <property type="entry name" value="Sig_transdc_resp-reg_C-effctor"/>
</dbReference>
<gene>
    <name evidence="2" type="ORF">GCM10010937_15500</name>
</gene>